<dbReference type="EMBL" id="JAPVER010000020">
    <property type="protein sequence ID" value="MCZ3367105.1"/>
    <property type="molecule type" value="Genomic_DNA"/>
</dbReference>
<dbReference type="PANTHER" id="PTHR37316:SF3">
    <property type="entry name" value="TEICHOIC ACID GLYCEROL-PHOSPHATE TRANSFERASE"/>
    <property type="match status" value="1"/>
</dbReference>
<evidence type="ECO:0000256" key="1">
    <source>
        <dbReference type="ARBA" id="ARBA00004202"/>
    </source>
</evidence>
<evidence type="ECO:0000256" key="2">
    <source>
        <dbReference type="ARBA" id="ARBA00010488"/>
    </source>
</evidence>
<dbReference type="GO" id="GO:0005886">
    <property type="term" value="C:plasma membrane"/>
    <property type="evidence" value="ECO:0007669"/>
    <property type="project" value="UniProtKB-SubCell"/>
</dbReference>
<proteinExistence type="inferred from homology"/>
<dbReference type="EMBL" id="JAPVES010000030">
    <property type="protein sequence ID" value="MCZ3373747.1"/>
    <property type="molecule type" value="Genomic_DNA"/>
</dbReference>
<dbReference type="InterPro" id="IPR051612">
    <property type="entry name" value="Teichoic_Acid_Biosynth"/>
</dbReference>
<keyword evidence="5" id="KW-0777">Teichoic acid biosynthesis</keyword>
<dbReference type="SUPFAM" id="SSF53756">
    <property type="entry name" value="UDP-Glycosyltransferase/glycogen phosphorylase"/>
    <property type="match status" value="1"/>
</dbReference>
<evidence type="ECO:0000313" key="7">
    <source>
        <dbReference type="EMBL" id="MCZ3367105.1"/>
    </source>
</evidence>
<keyword evidence="9" id="KW-1185">Reference proteome</keyword>
<dbReference type="InterPro" id="IPR043148">
    <property type="entry name" value="TagF_C"/>
</dbReference>
<dbReference type="Proteomes" id="UP001068021">
    <property type="component" value="Unassembled WGS sequence"/>
</dbReference>
<dbReference type="AlphaFoldDB" id="A0A9E5DMV5"/>
<dbReference type="Pfam" id="PF04464">
    <property type="entry name" value="Glyphos_transf"/>
    <property type="match status" value="1"/>
</dbReference>
<comment type="caution">
    <text evidence="7">The sequence shown here is derived from an EMBL/GenBank/DDBJ whole genome shotgun (WGS) entry which is preliminary data.</text>
</comment>
<comment type="similarity">
    <text evidence="2">Belongs to the CDP-glycerol glycerophosphotransferase family.</text>
</comment>
<keyword evidence="3" id="KW-1003">Cell membrane</keyword>
<evidence type="ECO:0000256" key="6">
    <source>
        <dbReference type="ARBA" id="ARBA00023136"/>
    </source>
</evidence>
<organism evidence="7 9">
    <name type="scientific">Methanobacterium veterum</name>
    <dbReference type="NCBI Taxonomy" id="408577"/>
    <lineage>
        <taxon>Archaea</taxon>
        <taxon>Methanobacteriati</taxon>
        <taxon>Methanobacteriota</taxon>
        <taxon>Methanomada group</taxon>
        <taxon>Methanobacteria</taxon>
        <taxon>Methanobacteriales</taxon>
        <taxon>Methanobacteriaceae</taxon>
        <taxon>Methanobacterium</taxon>
    </lineage>
</organism>
<evidence type="ECO:0000256" key="4">
    <source>
        <dbReference type="ARBA" id="ARBA00022679"/>
    </source>
</evidence>
<dbReference type="InterPro" id="IPR007554">
    <property type="entry name" value="Glycerophosphate_synth"/>
</dbReference>
<dbReference type="GO" id="GO:0047355">
    <property type="term" value="F:CDP-glycerol glycerophosphotransferase activity"/>
    <property type="evidence" value="ECO:0007669"/>
    <property type="project" value="InterPro"/>
</dbReference>
<evidence type="ECO:0000313" key="9">
    <source>
        <dbReference type="Proteomes" id="UP001068021"/>
    </source>
</evidence>
<name>A0A9E5DMV5_9EURY</name>
<evidence type="ECO:0000313" key="8">
    <source>
        <dbReference type="EMBL" id="MCZ3373747.1"/>
    </source>
</evidence>
<dbReference type="Gene3D" id="3.40.50.12580">
    <property type="match status" value="1"/>
</dbReference>
<gene>
    <name evidence="8" type="ORF">O3H35_13945</name>
    <name evidence="7" type="ORF">O3H54_14545</name>
</gene>
<dbReference type="Gene3D" id="3.40.50.11820">
    <property type="match status" value="1"/>
</dbReference>
<keyword evidence="6" id="KW-0472">Membrane</keyword>
<evidence type="ECO:0000256" key="3">
    <source>
        <dbReference type="ARBA" id="ARBA00022475"/>
    </source>
</evidence>
<accession>A0A9E5DMV5</accession>
<protein>
    <submittedName>
        <fullName evidence="7">CDP-glycerol glycerophosphotransferase family protein</fullName>
    </submittedName>
</protein>
<dbReference type="PANTHER" id="PTHR37316">
    <property type="entry name" value="TEICHOIC ACID GLYCEROL-PHOSPHATE PRIMASE"/>
    <property type="match status" value="1"/>
</dbReference>
<sequence>MKNTKYKLFAAFFNFYKHIFKINNNRVSFIIINKDKFRGNLKYIYNEMNKRNEHLECNIISRDEYNLSGMNSVSGALRKIFVLLRLFLVKSYRLAVSRYIFLNDNFLPMAYMDLDLESDVVQVWHGPGAFKKFGLSSVTDPDLIDLEKRISEKLDYVVVSSKNVAPFYKEAFGVSEEKVIPLGIPRTDYYFRENNLVELRNKFENLYPESKDKKIVLYAPTFRENSFHDKDIIKNFNIDLFNRELGDQYILAVRLHPRINSADLLDDYNLIDVTNYKDEKELLLLADILITDYSSIMVEYALLNKPIIFYPYDYKYYTHIERGFYFDYKKRVPGPVTCHMEELIDIIKNDDFDLNKIEEFTELQFDYFDGNSTKRIVDYILDNNK</sequence>
<comment type="subcellular location">
    <subcellularLocation>
        <location evidence="1">Cell membrane</location>
        <topology evidence="1">Peripheral membrane protein</topology>
    </subcellularLocation>
</comment>
<reference evidence="7" key="1">
    <citation type="submission" date="2022-12" db="EMBL/GenBank/DDBJ databases">
        <title>Reclassification of two methanogenic archaea species isolated from the Kolyma lowland permafrost.</title>
        <authorList>
            <person name="Trubitsyn V.E."/>
            <person name="Rivkina E.M."/>
            <person name="Shcherbakova V.A."/>
        </authorList>
    </citation>
    <scope>NUCLEOTIDE SEQUENCE</scope>
    <source>
        <strain evidence="7">M2</strain>
        <strain evidence="8">MK4</strain>
    </source>
</reference>
<evidence type="ECO:0000256" key="5">
    <source>
        <dbReference type="ARBA" id="ARBA00022944"/>
    </source>
</evidence>
<keyword evidence="4" id="KW-0808">Transferase</keyword>
<dbReference type="InterPro" id="IPR043149">
    <property type="entry name" value="TagF_N"/>
</dbReference>
<dbReference type="Proteomes" id="UP001074446">
    <property type="component" value="Unassembled WGS sequence"/>
</dbReference>
<dbReference type="RefSeq" id="WP_048082382.1">
    <property type="nucleotide sequence ID" value="NZ_JAPVER010000020.1"/>
</dbReference>